<dbReference type="InterPro" id="IPR002649">
    <property type="entry name" value="tRNA_m1G_MeTrfase_TrmD"/>
</dbReference>
<dbReference type="GO" id="GO:0005829">
    <property type="term" value="C:cytosol"/>
    <property type="evidence" value="ECO:0007669"/>
    <property type="project" value="TreeGrafter"/>
</dbReference>
<evidence type="ECO:0000256" key="15">
    <source>
        <dbReference type="HAMAP-Rule" id="MF_00605"/>
    </source>
</evidence>
<dbReference type="NCBIfam" id="TIGR00088">
    <property type="entry name" value="trmD"/>
    <property type="match status" value="1"/>
</dbReference>
<sequence>MWIGIISIFPKIFHSVINYGIIKKAIKKKIISINIWNLRHFSNNIYGKIDDHPYGGGPGMVMTPKPLQYAIKTIKIFSPKNTIVIYLSPQGKKINQNIINKISKKKSIILICGRYEGIDERIINNYVDEEWSIGDYIVSGGELPAMIIIDSISRLLPGILKKYSIQKESFYSGLLDYPHYTRPKDLNGNHVPKILLSGNHKYIQKWKLKQALKNTFLKRPDLFKKINLSKEQENILKKIKKNN</sequence>
<evidence type="ECO:0000256" key="1">
    <source>
        <dbReference type="ARBA" id="ARBA00002634"/>
    </source>
</evidence>
<keyword evidence="9 15" id="KW-0808">Transferase</keyword>
<dbReference type="FunFam" id="3.40.1280.10:FF:000001">
    <property type="entry name" value="tRNA (guanine-N(1)-)-methyltransferase"/>
    <property type="match status" value="1"/>
</dbReference>
<comment type="similarity">
    <text evidence="3 15 17">Belongs to the RNA methyltransferase TrmD family.</text>
</comment>
<dbReference type="NCBIfam" id="NF000648">
    <property type="entry name" value="PRK00026.1"/>
    <property type="match status" value="1"/>
</dbReference>
<comment type="function">
    <text evidence="1 15 17">Specifically methylates guanosine-37 in various tRNAs.</text>
</comment>
<dbReference type="CDD" id="cd18080">
    <property type="entry name" value="TrmD-like"/>
    <property type="match status" value="1"/>
</dbReference>
<keyword evidence="11 15" id="KW-0819">tRNA processing</keyword>
<dbReference type="GO" id="GO:0002939">
    <property type="term" value="P:tRNA N1-guanine methylation"/>
    <property type="evidence" value="ECO:0007669"/>
    <property type="project" value="TreeGrafter"/>
</dbReference>
<dbReference type="EC" id="2.1.1.228" evidence="5 15"/>
<evidence type="ECO:0000313" key="19">
    <source>
        <dbReference type="EMBL" id="QCI27260.1"/>
    </source>
</evidence>
<protein>
    <recommendedName>
        <fullName evidence="6 15">tRNA (guanine-N(1)-)-methyltransferase</fullName>
        <ecNumber evidence="5 15">2.1.1.228</ecNumber>
    </recommendedName>
    <alternativeName>
        <fullName evidence="12 15">M1G-methyltransferase</fullName>
    </alternativeName>
    <alternativeName>
        <fullName evidence="13 15">tRNA [GM37] methyltransferase</fullName>
    </alternativeName>
</protein>
<dbReference type="EMBL" id="CP032996">
    <property type="protein sequence ID" value="QCI27260.1"/>
    <property type="molecule type" value="Genomic_DNA"/>
</dbReference>
<evidence type="ECO:0000256" key="4">
    <source>
        <dbReference type="ARBA" id="ARBA00011738"/>
    </source>
</evidence>
<evidence type="ECO:0000256" key="3">
    <source>
        <dbReference type="ARBA" id="ARBA00007630"/>
    </source>
</evidence>
<organism evidence="19 20">
    <name type="scientific">Buchnera aphidicola</name>
    <name type="common">Therioaphis trifolii</name>
    <dbReference type="NCBI Taxonomy" id="1241884"/>
    <lineage>
        <taxon>Bacteria</taxon>
        <taxon>Pseudomonadati</taxon>
        <taxon>Pseudomonadota</taxon>
        <taxon>Gammaproteobacteria</taxon>
        <taxon>Enterobacterales</taxon>
        <taxon>Erwiniaceae</taxon>
        <taxon>Buchnera</taxon>
    </lineage>
</organism>
<keyword evidence="7 15" id="KW-0963">Cytoplasm</keyword>
<evidence type="ECO:0000259" key="18">
    <source>
        <dbReference type="Pfam" id="PF01746"/>
    </source>
</evidence>
<evidence type="ECO:0000256" key="13">
    <source>
        <dbReference type="ARBA" id="ARBA00033392"/>
    </source>
</evidence>
<keyword evidence="20" id="KW-1185">Reference proteome</keyword>
<dbReference type="Gene3D" id="3.40.1280.10">
    <property type="match status" value="1"/>
</dbReference>
<reference evidence="19 20" key="1">
    <citation type="submission" date="2018-10" db="EMBL/GenBank/DDBJ databases">
        <title>Comparative functional genomics of the obligate endosymbiont Buchnera aphidicola.</title>
        <authorList>
            <person name="Chong R.A."/>
        </authorList>
    </citation>
    <scope>NUCLEOTIDE SEQUENCE [LARGE SCALE GENOMIC DNA]</scope>
    <source>
        <strain evidence="19 20">Tma</strain>
    </source>
</reference>
<comment type="subcellular location">
    <subcellularLocation>
        <location evidence="2 15 17">Cytoplasm</location>
    </subcellularLocation>
</comment>
<keyword evidence="8 15" id="KW-0489">Methyltransferase</keyword>
<feature type="domain" description="tRNA methyltransferase TRMD/TRM10-type" evidence="18">
    <location>
        <begin position="1"/>
        <end position="225"/>
    </location>
</feature>
<dbReference type="RefSeq" id="WP_158349525.1">
    <property type="nucleotide sequence ID" value="NZ_CP032996.1"/>
</dbReference>
<comment type="catalytic activity">
    <reaction evidence="14 15 17">
        <text>guanosine(37) in tRNA + S-adenosyl-L-methionine = N(1)-methylguanosine(37) in tRNA + S-adenosyl-L-homocysteine + H(+)</text>
        <dbReference type="Rhea" id="RHEA:36899"/>
        <dbReference type="Rhea" id="RHEA-COMP:10145"/>
        <dbReference type="Rhea" id="RHEA-COMP:10147"/>
        <dbReference type="ChEBI" id="CHEBI:15378"/>
        <dbReference type="ChEBI" id="CHEBI:57856"/>
        <dbReference type="ChEBI" id="CHEBI:59789"/>
        <dbReference type="ChEBI" id="CHEBI:73542"/>
        <dbReference type="ChEBI" id="CHEBI:74269"/>
        <dbReference type="EC" id="2.1.1.228"/>
    </reaction>
</comment>
<dbReference type="PANTHER" id="PTHR46417:SF1">
    <property type="entry name" value="TRNA (GUANINE-N(1)-)-METHYLTRANSFERASE"/>
    <property type="match status" value="1"/>
</dbReference>
<evidence type="ECO:0000313" key="20">
    <source>
        <dbReference type="Proteomes" id="UP000298603"/>
    </source>
</evidence>
<evidence type="ECO:0000256" key="7">
    <source>
        <dbReference type="ARBA" id="ARBA00022490"/>
    </source>
</evidence>
<evidence type="ECO:0000256" key="17">
    <source>
        <dbReference type="RuleBase" id="RU003464"/>
    </source>
</evidence>
<dbReference type="FunFam" id="1.10.1270.20:FF:000001">
    <property type="entry name" value="tRNA (guanine-N(1)-)-methyltransferase"/>
    <property type="match status" value="1"/>
</dbReference>
<evidence type="ECO:0000256" key="10">
    <source>
        <dbReference type="ARBA" id="ARBA00022691"/>
    </source>
</evidence>
<evidence type="ECO:0000256" key="2">
    <source>
        <dbReference type="ARBA" id="ARBA00004496"/>
    </source>
</evidence>
<dbReference type="SUPFAM" id="SSF75217">
    <property type="entry name" value="alpha/beta knot"/>
    <property type="match status" value="1"/>
</dbReference>
<evidence type="ECO:0000256" key="6">
    <source>
        <dbReference type="ARBA" id="ARBA00014679"/>
    </source>
</evidence>
<evidence type="ECO:0000256" key="16">
    <source>
        <dbReference type="PIRSR" id="PIRSR000386-1"/>
    </source>
</evidence>
<gene>
    <name evidence="15 19" type="primary">trmD</name>
    <name evidence="19" type="ORF">D9V81_01370</name>
</gene>
<evidence type="ECO:0000256" key="9">
    <source>
        <dbReference type="ARBA" id="ARBA00022679"/>
    </source>
</evidence>
<dbReference type="OrthoDB" id="9807416at2"/>
<dbReference type="InterPro" id="IPR029028">
    <property type="entry name" value="Alpha/beta_knot_MTases"/>
</dbReference>
<dbReference type="Pfam" id="PF01746">
    <property type="entry name" value="tRNA_m1G_MT"/>
    <property type="match status" value="1"/>
</dbReference>
<dbReference type="PIRSF" id="PIRSF000386">
    <property type="entry name" value="tRNA_mtase"/>
    <property type="match status" value="1"/>
</dbReference>
<feature type="binding site" evidence="15 16">
    <location>
        <position position="113"/>
    </location>
    <ligand>
        <name>S-adenosyl-L-methionine</name>
        <dbReference type="ChEBI" id="CHEBI:59789"/>
    </ligand>
</feature>
<name>A0A4D6YMA0_9GAMM</name>
<evidence type="ECO:0000256" key="8">
    <source>
        <dbReference type="ARBA" id="ARBA00022603"/>
    </source>
</evidence>
<evidence type="ECO:0000256" key="11">
    <source>
        <dbReference type="ARBA" id="ARBA00022694"/>
    </source>
</evidence>
<dbReference type="GO" id="GO:0052906">
    <property type="term" value="F:tRNA (guanine(37)-N1)-methyltransferase activity"/>
    <property type="evidence" value="ECO:0007669"/>
    <property type="project" value="UniProtKB-UniRule"/>
</dbReference>
<keyword evidence="10 15" id="KW-0949">S-adenosyl-L-methionine</keyword>
<proteinExistence type="inferred from homology"/>
<dbReference type="InterPro" id="IPR023148">
    <property type="entry name" value="tRNA_m1G_MeTrfase_C_sf"/>
</dbReference>
<dbReference type="Gene3D" id="1.10.1270.20">
    <property type="entry name" value="tRNA(m1g37)methyltransferase, domain 2"/>
    <property type="match status" value="1"/>
</dbReference>
<feature type="binding site" evidence="15 16">
    <location>
        <begin position="133"/>
        <end position="138"/>
    </location>
    <ligand>
        <name>S-adenosyl-L-methionine</name>
        <dbReference type="ChEBI" id="CHEBI:59789"/>
    </ligand>
</feature>
<accession>A0A4D6YMA0</accession>
<dbReference type="Proteomes" id="UP000298603">
    <property type="component" value="Chromosome"/>
</dbReference>
<dbReference type="InterPro" id="IPR016009">
    <property type="entry name" value="tRNA_MeTrfase_TRMD/TRM10"/>
</dbReference>
<dbReference type="PANTHER" id="PTHR46417">
    <property type="entry name" value="TRNA (GUANINE-N(1)-)-METHYLTRANSFERASE"/>
    <property type="match status" value="1"/>
</dbReference>
<comment type="subunit">
    <text evidence="4 15 17">Homodimer.</text>
</comment>
<evidence type="ECO:0000256" key="14">
    <source>
        <dbReference type="ARBA" id="ARBA00047783"/>
    </source>
</evidence>
<evidence type="ECO:0000256" key="12">
    <source>
        <dbReference type="ARBA" id="ARBA00029736"/>
    </source>
</evidence>
<evidence type="ECO:0000256" key="5">
    <source>
        <dbReference type="ARBA" id="ARBA00012807"/>
    </source>
</evidence>
<dbReference type="HAMAP" id="MF_00605">
    <property type="entry name" value="TrmD"/>
    <property type="match status" value="1"/>
</dbReference>
<dbReference type="AlphaFoldDB" id="A0A4D6YMA0"/>
<dbReference type="InterPro" id="IPR029026">
    <property type="entry name" value="tRNA_m1G_MTases_N"/>
</dbReference>